<gene>
    <name evidence="2" type="ORF">D3H34_07055</name>
</gene>
<proteinExistence type="predicted"/>
<dbReference type="OrthoDB" id="8899768at2"/>
<dbReference type="SUPFAM" id="SSF51206">
    <property type="entry name" value="cAMP-binding domain-like"/>
    <property type="match status" value="1"/>
</dbReference>
<keyword evidence="3" id="KW-1185">Reference proteome</keyword>
<evidence type="ECO:0008006" key="4">
    <source>
        <dbReference type="Google" id="ProtNLM"/>
    </source>
</evidence>
<name>A0A9X8D8E7_9BURK</name>
<sequence>MATTVPLSACAQKPSVPPPGPGMSASTTYLHLLAKTPFFTALSRDQLQWVINHSREWSVAPGTEIAGSTRAAGSFWVLLDGGWQVEHKGRSVKAGHADPAKWYGGRDMQALGIGDTRLLATAKSYVMQIHQVDLDEMLRRGFAFGPHLDAGMKFYRSLRKQ</sequence>
<dbReference type="Proteomes" id="UP000265619">
    <property type="component" value="Unassembled WGS sequence"/>
</dbReference>
<dbReference type="AlphaFoldDB" id="A0A9X8D8E7"/>
<dbReference type="EMBL" id="QXMN01000005">
    <property type="protein sequence ID" value="RIX83305.1"/>
    <property type="molecule type" value="Genomic_DNA"/>
</dbReference>
<feature type="region of interest" description="Disordered" evidence="1">
    <location>
        <begin position="1"/>
        <end position="22"/>
    </location>
</feature>
<protein>
    <recommendedName>
        <fullName evidence="4">Cyclic nucleotide-binding domain-containing protein</fullName>
    </recommendedName>
</protein>
<evidence type="ECO:0000256" key="1">
    <source>
        <dbReference type="SAM" id="MobiDB-lite"/>
    </source>
</evidence>
<reference evidence="2 3" key="1">
    <citation type="submission" date="2018-09" db="EMBL/GenBank/DDBJ databases">
        <title>Acidovorax cavernicola nov. sp. isolated from Gruta de las Maravillas (Aracena, Spain).</title>
        <authorList>
            <person name="Jurado V."/>
            <person name="Gutierrez-Patricio S."/>
            <person name="Gonzalez-Pimentel J.L."/>
            <person name="Miller A.Z."/>
            <person name="Laiz L."/>
            <person name="Saiz-Jimenez C."/>
        </authorList>
    </citation>
    <scope>NUCLEOTIDE SEQUENCE [LARGE SCALE GENOMIC DNA]</scope>
    <source>
        <strain evidence="2 3">1011MAR4D40.2</strain>
    </source>
</reference>
<evidence type="ECO:0000313" key="2">
    <source>
        <dbReference type="EMBL" id="RIX83305.1"/>
    </source>
</evidence>
<accession>A0A9X8D8E7</accession>
<dbReference type="InterPro" id="IPR018490">
    <property type="entry name" value="cNMP-bd_dom_sf"/>
</dbReference>
<organism evidence="2 3">
    <name type="scientific">Acidovorax cavernicola</name>
    <dbReference type="NCBI Taxonomy" id="1675792"/>
    <lineage>
        <taxon>Bacteria</taxon>
        <taxon>Pseudomonadati</taxon>
        <taxon>Pseudomonadota</taxon>
        <taxon>Betaproteobacteria</taxon>
        <taxon>Burkholderiales</taxon>
        <taxon>Comamonadaceae</taxon>
        <taxon>Acidovorax</taxon>
    </lineage>
</organism>
<evidence type="ECO:0000313" key="3">
    <source>
        <dbReference type="Proteomes" id="UP000265619"/>
    </source>
</evidence>
<comment type="caution">
    <text evidence="2">The sequence shown here is derived from an EMBL/GenBank/DDBJ whole genome shotgun (WGS) entry which is preliminary data.</text>
</comment>
<dbReference type="InterPro" id="IPR014710">
    <property type="entry name" value="RmlC-like_jellyroll"/>
</dbReference>
<dbReference type="Gene3D" id="2.60.120.10">
    <property type="entry name" value="Jelly Rolls"/>
    <property type="match status" value="1"/>
</dbReference>